<dbReference type="PANTHER" id="PTHR30121">
    <property type="entry name" value="UNCHARACTERIZED PROTEIN YJGR-RELATED"/>
    <property type="match status" value="1"/>
</dbReference>
<proteinExistence type="predicted"/>
<dbReference type="CDD" id="cd01127">
    <property type="entry name" value="TrwB_TraG_TraD_VirD4"/>
    <property type="match status" value="1"/>
</dbReference>
<sequence>MANITIGKNLYRGRETPISFGGADRLRHMYMIGKTGVGKSTVFQNMCLQDILNSSGVCFIDPHGESIDWLLSQIPANRLEDVVLFDPSDAEFPMGLNLLSGKDEQEKDFLVSECIQIFYKMFDPQRTGIIGPQFEHWLRNAALTVMAGSEGGSLVEIPKLFVDKQFELHKRKHLKDPIVLEFWTKQMAKTAEFHRSEMLNYFSSKFGHFLNNELMRNILGQRTNSLDFDYIIEHEKILLINLSKGKIGETNAQMLGLVIMSKLQAAIMKRARQSELSRTPFYLYVDEFQNLVTDTFASLLSESRKYGLGMHLTNQYFAQLPDEVRDAILGNVGTMAAFATGVEDAEILAKEFAPFVKDDFINLERYNFYIKLMVNGKTSEAFSGMSLAPAKIKDKNFAREIVMVNELAYGQPKLLVEERIKQALR</sequence>
<name>A0A1F5PLP4_9BACT</name>
<comment type="caution">
    <text evidence="2">The sequence shown here is derived from an EMBL/GenBank/DDBJ whole genome shotgun (WGS) entry which is preliminary data.</text>
</comment>
<dbReference type="InterPro" id="IPR032689">
    <property type="entry name" value="TraG-D_C"/>
</dbReference>
<dbReference type="EMBL" id="MFEY01000003">
    <property type="protein sequence ID" value="OGE90858.1"/>
    <property type="molecule type" value="Genomic_DNA"/>
</dbReference>
<dbReference type="PANTHER" id="PTHR30121:SF6">
    <property type="entry name" value="SLR6007 PROTEIN"/>
    <property type="match status" value="1"/>
</dbReference>
<dbReference type="InterPro" id="IPR027417">
    <property type="entry name" value="P-loop_NTPase"/>
</dbReference>
<gene>
    <name evidence="2" type="ORF">A3E29_01665</name>
</gene>
<dbReference type="SUPFAM" id="SSF52540">
    <property type="entry name" value="P-loop containing nucleoside triphosphate hydrolases"/>
    <property type="match status" value="1"/>
</dbReference>
<protein>
    <recommendedName>
        <fullName evidence="1">TraD/TraG TraM recognition site domain-containing protein</fullName>
    </recommendedName>
</protein>
<evidence type="ECO:0000259" key="1">
    <source>
        <dbReference type="Pfam" id="PF12696"/>
    </source>
</evidence>
<feature type="domain" description="TraD/TraG TraM recognition site" evidence="1">
    <location>
        <begin position="280"/>
        <end position="347"/>
    </location>
</feature>
<reference evidence="2 3" key="1">
    <citation type="journal article" date="2016" name="Nat. Commun.">
        <title>Thousands of microbial genomes shed light on interconnected biogeochemical processes in an aquifer system.</title>
        <authorList>
            <person name="Anantharaman K."/>
            <person name="Brown C.T."/>
            <person name="Hug L.A."/>
            <person name="Sharon I."/>
            <person name="Castelle C.J."/>
            <person name="Probst A.J."/>
            <person name="Thomas B.C."/>
            <person name="Singh A."/>
            <person name="Wilkins M.J."/>
            <person name="Karaoz U."/>
            <person name="Brodie E.L."/>
            <person name="Williams K.H."/>
            <person name="Hubbard S.S."/>
            <person name="Banfield J.F."/>
        </authorList>
    </citation>
    <scope>NUCLEOTIDE SEQUENCE [LARGE SCALE GENOMIC DNA]</scope>
</reference>
<organism evidence="2 3">
    <name type="scientific">Candidatus Doudnabacteria bacterium RIFCSPHIGHO2_12_FULL_48_16</name>
    <dbReference type="NCBI Taxonomy" id="1817838"/>
    <lineage>
        <taxon>Bacteria</taxon>
        <taxon>Candidatus Doudnaibacteriota</taxon>
    </lineage>
</organism>
<dbReference type="Proteomes" id="UP000177682">
    <property type="component" value="Unassembled WGS sequence"/>
</dbReference>
<dbReference type="InterPro" id="IPR051162">
    <property type="entry name" value="T4SS_component"/>
</dbReference>
<dbReference type="AlphaFoldDB" id="A0A1F5PLP4"/>
<evidence type="ECO:0000313" key="2">
    <source>
        <dbReference type="EMBL" id="OGE90858.1"/>
    </source>
</evidence>
<evidence type="ECO:0000313" key="3">
    <source>
        <dbReference type="Proteomes" id="UP000177682"/>
    </source>
</evidence>
<dbReference type="Pfam" id="PF12696">
    <property type="entry name" value="TraG-D_C"/>
    <property type="match status" value="1"/>
</dbReference>
<accession>A0A1F5PLP4</accession>
<dbReference type="Gene3D" id="3.40.50.300">
    <property type="entry name" value="P-loop containing nucleotide triphosphate hydrolases"/>
    <property type="match status" value="2"/>
</dbReference>